<evidence type="ECO:0000259" key="7">
    <source>
        <dbReference type="PROSITE" id="PS50111"/>
    </source>
</evidence>
<comment type="caution">
    <text evidence="9">The sequence shown here is derived from an EMBL/GenBank/DDBJ whole genome shotgun (WGS) entry which is preliminary data.</text>
</comment>
<reference evidence="10" key="1">
    <citation type="journal article" date="2019" name="Int. J. Syst. Evol. Microbiol.">
        <title>The Global Catalogue of Microorganisms (GCM) 10K type strain sequencing project: providing services to taxonomists for standard genome sequencing and annotation.</title>
        <authorList>
            <consortium name="The Broad Institute Genomics Platform"/>
            <consortium name="The Broad Institute Genome Sequencing Center for Infectious Disease"/>
            <person name="Wu L."/>
            <person name="Ma J."/>
        </authorList>
    </citation>
    <scope>NUCLEOTIDE SEQUENCE [LARGE SCALE GENOMIC DNA]</scope>
    <source>
        <strain evidence="10">IBRC 10765</strain>
    </source>
</reference>
<comment type="subcellular location">
    <subcellularLocation>
        <location evidence="1">Membrane</location>
    </subcellularLocation>
</comment>
<dbReference type="Gene3D" id="1.10.287.950">
    <property type="entry name" value="Methyl-accepting chemotaxis protein"/>
    <property type="match status" value="1"/>
</dbReference>
<dbReference type="Pfam" id="PF00015">
    <property type="entry name" value="MCPsignal"/>
    <property type="match status" value="1"/>
</dbReference>
<name>A0ABV7ZY21_9GAMM</name>
<comment type="similarity">
    <text evidence="3">Belongs to the methyl-accepting chemotaxis (MCP) protein family.</text>
</comment>
<evidence type="ECO:0000256" key="4">
    <source>
        <dbReference type="PROSITE-ProRule" id="PRU00284"/>
    </source>
</evidence>
<dbReference type="EMBL" id="JBHRYR010000003">
    <property type="protein sequence ID" value="MFC3852673.1"/>
    <property type="molecule type" value="Genomic_DNA"/>
</dbReference>
<feature type="transmembrane region" description="Helical" evidence="6">
    <location>
        <begin position="314"/>
        <end position="337"/>
    </location>
</feature>
<dbReference type="SMART" id="SM00283">
    <property type="entry name" value="MA"/>
    <property type="match status" value="1"/>
</dbReference>
<dbReference type="CDD" id="cd11386">
    <property type="entry name" value="MCP_signal"/>
    <property type="match status" value="1"/>
</dbReference>
<keyword evidence="6" id="KW-0472">Membrane</keyword>
<gene>
    <name evidence="9" type="ORF">ACFOOG_07500</name>
</gene>
<sequence>MSLSVIQRVGLGFAVLVVISLLNSVFAWRGQLAIRDQFNTIDQVIVPTRSAINQQLESLLLMNRITNQYLAEDDAERLVPLNDALELRIGEWQNTRDQLNAGVRPDALDPALYELATAQVEQVLAITRNQLAAHRQRLEQEQSLRRGLAAFTAQWAQFDNGMQNLQRLLNDNDTIGFFVPYVRELGANMDASVARLLTVENLDEVLAEAEAQAQRVEEIIGTLEVIIEDEARVERDLMPYITALRQLVDPEQGAYALQTQLISDATERRLALNSLEVGVDTALNAYSELNTALLQANTSASQEALTSQNRVQSVMWLLTAVSTGIALLVAFGVARVIRRPLKGIMAGLHHLQQGDLTEPQFGRIHRDEFGTIQQGVAAVAGSFRTIVQGIRASTDAVDEALRALVQRSRDTQIMVQDQQDQTGQMATEVTEMEAAIREVARAALTSQEEVGSVNAMAQASHEQMSAAVESITALKRSLAESSDVIASVSTESEQIREIVTVIHGIAEQTNLLALNAAIEAARAGEQGRGFAVVADEVRSLAERTRQSTEDIDAMVQRLREKASAAVEHMTTNDTQADTVVTQAETTAQSLLTMRQGLSRINDMAQQIATAAEEQSSVAQSVSQHVVGIAESASKVAGNANDNITAFEEVVTITVELKGGVAHFQV</sequence>
<dbReference type="Proteomes" id="UP001595617">
    <property type="component" value="Unassembled WGS sequence"/>
</dbReference>
<keyword evidence="5" id="KW-0175">Coiled coil</keyword>
<evidence type="ECO:0000256" key="3">
    <source>
        <dbReference type="ARBA" id="ARBA00029447"/>
    </source>
</evidence>
<protein>
    <submittedName>
        <fullName evidence="9">Methyl-accepting chemotaxis protein</fullName>
    </submittedName>
</protein>
<dbReference type="PROSITE" id="PS50111">
    <property type="entry name" value="CHEMOTAXIS_TRANSDUC_2"/>
    <property type="match status" value="1"/>
</dbReference>
<keyword evidence="6" id="KW-1133">Transmembrane helix</keyword>
<evidence type="ECO:0000256" key="2">
    <source>
        <dbReference type="ARBA" id="ARBA00023224"/>
    </source>
</evidence>
<organism evidence="9 10">
    <name type="scientific">Saccharospirillum mangrovi</name>
    <dbReference type="NCBI Taxonomy" id="2161747"/>
    <lineage>
        <taxon>Bacteria</taxon>
        <taxon>Pseudomonadati</taxon>
        <taxon>Pseudomonadota</taxon>
        <taxon>Gammaproteobacteria</taxon>
        <taxon>Oceanospirillales</taxon>
        <taxon>Saccharospirillaceae</taxon>
        <taxon>Saccharospirillum</taxon>
    </lineage>
</organism>
<proteinExistence type="inferred from homology"/>
<dbReference type="PROSITE" id="PS50885">
    <property type="entry name" value="HAMP"/>
    <property type="match status" value="1"/>
</dbReference>
<feature type="coiled-coil region" evidence="5">
    <location>
        <begin position="199"/>
        <end position="226"/>
    </location>
</feature>
<dbReference type="RefSeq" id="WP_380695106.1">
    <property type="nucleotide sequence ID" value="NZ_JBHRYR010000003.1"/>
</dbReference>
<evidence type="ECO:0000313" key="10">
    <source>
        <dbReference type="Proteomes" id="UP001595617"/>
    </source>
</evidence>
<feature type="domain" description="HAMP" evidence="8">
    <location>
        <begin position="335"/>
        <end position="388"/>
    </location>
</feature>
<evidence type="ECO:0000256" key="6">
    <source>
        <dbReference type="SAM" id="Phobius"/>
    </source>
</evidence>
<dbReference type="PANTHER" id="PTHR32089:SF70">
    <property type="entry name" value="ENERGY TAXIS MODULATING METHYL ACCEPTING SENSORY TRANSDUCER"/>
    <property type="match status" value="1"/>
</dbReference>
<evidence type="ECO:0000313" key="9">
    <source>
        <dbReference type="EMBL" id="MFC3852673.1"/>
    </source>
</evidence>
<keyword evidence="2 4" id="KW-0807">Transducer</keyword>
<dbReference type="PANTHER" id="PTHR32089">
    <property type="entry name" value="METHYL-ACCEPTING CHEMOTAXIS PROTEIN MCPB"/>
    <property type="match status" value="1"/>
</dbReference>
<feature type="domain" description="Methyl-accepting transducer" evidence="7">
    <location>
        <begin position="393"/>
        <end position="629"/>
    </location>
</feature>
<evidence type="ECO:0000259" key="8">
    <source>
        <dbReference type="PROSITE" id="PS50885"/>
    </source>
</evidence>
<evidence type="ECO:0000256" key="5">
    <source>
        <dbReference type="SAM" id="Coils"/>
    </source>
</evidence>
<dbReference type="InterPro" id="IPR003660">
    <property type="entry name" value="HAMP_dom"/>
</dbReference>
<dbReference type="SUPFAM" id="SSF58104">
    <property type="entry name" value="Methyl-accepting chemotaxis protein (MCP) signaling domain"/>
    <property type="match status" value="1"/>
</dbReference>
<evidence type="ECO:0000256" key="1">
    <source>
        <dbReference type="ARBA" id="ARBA00004370"/>
    </source>
</evidence>
<accession>A0ABV7ZY21</accession>
<dbReference type="InterPro" id="IPR004089">
    <property type="entry name" value="MCPsignal_dom"/>
</dbReference>
<keyword evidence="10" id="KW-1185">Reference proteome</keyword>
<keyword evidence="6" id="KW-0812">Transmembrane</keyword>